<evidence type="ECO:0008006" key="3">
    <source>
        <dbReference type="Google" id="ProtNLM"/>
    </source>
</evidence>
<keyword evidence="2" id="KW-1185">Reference proteome</keyword>
<accession>A0ABV6Y5H7</accession>
<name>A0ABV6Y5H7_9HYPH</name>
<dbReference type="Proteomes" id="UP001593940">
    <property type="component" value="Unassembled WGS sequence"/>
</dbReference>
<evidence type="ECO:0000313" key="1">
    <source>
        <dbReference type="EMBL" id="MFC1456391.1"/>
    </source>
</evidence>
<sequence length="220" mass="24245">MSGELDDETVRQGLIDMIKSEARLFERLAEVGRGFGKAVTAADKQQNAMAALEAVVEYLNARKASLDCIKPLLGLWGDIENLCDGNEVDFLKPQRGGVRKRPGKSVGRDTVFAAASALIDHLVDRHGWLDKEAVSRVAKEIKIRGLALSHAKSAKSAKSDSELVKQLSDYRTRLNNDLRPRDVKKVYEETLDIIAPMAPEKAIPYLLDFVGSLGAKPEKF</sequence>
<reference evidence="1 2" key="1">
    <citation type="submission" date="2024-09" db="EMBL/GenBank/DDBJ databases">
        <title>Nodulacao em especies de Leguminosae Basais da Amazonia e Caracterizacao dos Rizobios e Bacterias Associadas aos Nodulos.</title>
        <authorList>
            <person name="Jambeiro I.C.A."/>
            <person name="Lopes I.S."/>
            <person name="Aguiar E.R.G.R."/>
            <person name="Santos A.F.J."/>
            <person name="Dos Santos J.M.F."/>
            <person name="Gross E."/>
        </authorList>
    </citation>
    <scope>NUCLEOTIDE SEQUENCE [LARGE SCALE GENOMIC DNA]</scope>
    <source>
        <strain evidence="1 2">BRUESC1165</strain>
    </source>
</reference>
<gene>
    <name evidence="1" type="ORF">ACETIH_06575</name>
</gene>
<protein>
    <recommendedName>
        <fullName evidence="3">DUF3102 domain-containing protein</fullName>
    </recommendedName>
</protein>
<dbReference type="EMBL" id="JBHOMY010000013">
    <property type="protein sequence ID" value="MFC1456391.1"/>
    <property type="molecule type" value="Genomic_DNA"/>
</dbReference>
<dbReference type="RefSeq" id="WP_377029163.1">
    <property type="nucleotide sequence ID" value="NZ_JBHOMY010000013.1"/>
</dbReference>
<organism evidence="1 2">
    <name type="scientific">Microvirga arabica</name>
    <dbReference type="NCBI Taxonomy" id="1128671"/>
    <lineage>
        <taxon>Bacteria</taxon>
        <taxon>Pseudomonadati</taxon>
        <taxon>Pseudomonadota</taxon>
        <taxon>Alphaproteobacteria</taxon>
        <taxon>Hyphomicrobiales</taxon>
        <taxon>Methylobacteriaceae</taxon>
        <taxon>Microvirga</taxon>
    </lineage>
</organism>
<comment type="caution">
    <text evidence="1">The sequence shown here is derived from an EMBL/GenBank/DDBJ whole genome shotgun (WGS) entry which is preliminary data.</text>
</comment>
<evidence type="ECO:0000313" key="2">
    <source>
        <dbReference type="Proteomes" id="UP001593940"/>
    </source>
</evidence>
<proteinExistence type="predicted"/>